<organism evidence="5 6">
    <name type="scientific">Petrolisthes cinctipes</name>
    <name type="common">Flat porcelain crab</name>
    <dbReference type="NCBI Taxonomy" id="88211"/>
    <lineage>
        <taxon>Eukaryota</taxon>
        <taxon>Metazoa</taxon>
        <taxon>Ecdysozoa</taxon>
        <taxon>Arthropoda</taxon>
        <taxon>Crustacea</taxon>
        <taxon>Multicrustacea</taxon>
        <taxon>Malacostraca</taxon>
        <taxon>Eumalacostraca</taxon>
        <taxon>Eucarida</taxon>
        <taxon>Decapoda</taxon>
        <taxon>Pleocyemata</taxon>
        <taxon>Anomura</taxon>
        <taxon>Galatheoidea</taxon>
        <taxon>Porcellanidae</taxon>
        <taxon>Petrolisthes</taxon>
    </lineage>
</organism>
<protein>
    <recommendedName>
        <fullName evidence="4">C1q domain-containing protein</fullName>
    </recommendedName>
</protein>
<evidence type="ECO:0000259" key="4">
    <source>
        <dbReference type="PROSITE" id="PS50871"/>
    </source>
</evidence>
<name>A0AAE1BKK4_PETCI</name>
<keyword evidence="6" id="KW-1185">Reference proteome</keyword>
<dbReference type="GO" id="GO:0005576">
    <property type="term" value="C:extracellular region"/>
    <property type="evidence" value="ECO:0007669"/>
    <property type="project" value="UniProtKB-SubCell"/>
</dbReference>
<accession>A0AAE1BKK4</accession>
<comment type="caution">
    <text evidence="5">The sequence shown here is derived from an EMBL/GenBank/DDBJ whole genome shotgun (WGS) entry which is preliminary data.</text>
</comment>
<dbReference type="AlphaFoldDB" id="A0AAE1BKK4"/>
<evidence type="ECO:0000313" key="6">
    <source>
        <dbReference type="Proteomes" id="UP001286313"/>
    </source>
</evidence>
<dbReference type="PANTHER" id="PTHR22923">
    <property type="entry name" value="CEREBELLIN-RELATED"/>
    <property type="match status" value="1"/>
</dbReference>
<feature type="domain" description="C1q" evidence="4">
    <location>
        <begin position="70"/>
        <end position="204"/>
    </location>
</feature>
<dbReference type="InterPro" id="IPR008983">
    <property type="entry name" value="Tumour_necrosis_fac-like_dom"/>
</dbReference>
<comment type="subcellular location">
    <subcellularLocation>
        <location evidence="1">Secreted</location>
    </subcellularLocation>
</comment>
<evidence type="ECO:0000313" key="5">
    <source>
        <dbReference type="EMBL" id="KAK3851852.1"/>
    </source>
</evidence>
<evidence type="ECO:0000256" key="1">
    <source>
        <dbReference type="ARBA" id="ARBA00004613"/>
    </source>
</evidence>
<proteinExistence type="predicted"/>
<dbReference type="PRINTS" id="PR00007">
    <property type="entry name" value="COMPLEMNTC1Q"/>
</dbReference>
<dbReference type="InterPro" id="IPR001073">
    <property type="entry name" value="C1q_dom"/>
</dbReference>
<reference evidence="5" key="1">
    <citation type="submission" date="2023-10" db="EMBL/GenBank/DDBJ databases">
        <title>Genome assemblies of two species of porcelain crab, Petrolisthes cinctipes and Petrolisthes manimaculis (Anomura: Porcellanidae).</title>
        <authorList>
            <person name="Angst P."/>
        </authorList>
    </citation>
    <scope>NUCLEOTIDE SEQUENCE</scope>
    <source>
        <strain evidence="5">PB745_01</strain>
        <tissue evidence="5">Gill</tissue>
    </source>
</reference>
<dbReference type="SUPFAM" id="SSF49842">
    <property type="entry name" value="TNF-like"/>
    <property type="match status" value="1"/>
</dbReference>
<dbReference type="Gene3D" id="2.60.120.40">
    <property type="match status" value="1"/>
</dbReference>
<evidence type="ECO:0000256" key="2">
    <source>
        <dbReference type="ARBA" id="ARBA00022525"/>
    </source>
</evidence>
<dbReference type="EMBL" id="JAWQEG010007697">
    <property type="protein sequence ID" value="KAK3851852.1"/>
    <property type="molecule type" value="Genomic_DNA"/>
</dbReference>
<evidence type="ECO:0000256" key="3">
    <source>
        <dbReference type="ARBA" id="ARBA00022729"/>
    </source>
</evidence>
<dbReference type="SMART" id="SM00110">
    <property type="entry name" value="C1Q"/>
    <property type="match status" value="1"/>
</dbReference>
<keyword evidence="2" id="KW-0964">Secreted</keyword>
<keyword evidence="3" id="KW-0732">Signal</keyword>
<gene>
    <name evidence="5" type="ORF">Pcinc_041532</name>
</gene>
<sequence length="204" mass="21962">MNKGTRAPGLDDVHNTTHTTTVKMARFLLVTLVAVLGWQEVFGQGDRTPVNFPVGGGSVLRSPTASGPPLGGCYGGFSVRKARTGFGDTVSANTKIQFRDVLLNMGGWSPSFNDFEAPCAGSYYFSFHAVSSQSGDFTLQLYKNGQYQVTAYGSSSDFQQASNSAILFLQQGDLVHLQLEQGTIYEHPGNEAYTSFSGHLVESL</sequence>
<dbReference type="InterPro" id="IPR050822">
    <property type="entry name" value="Cerebellin_Synaptic_Org"/>
</dbReference>
<dbReference type="Pfam" id="PF00386">
    <property type="entry name" value="C1q"/>
    <property type="match status" value="1"/>
</dbReference>
<dbReference type="PANTHER" id="PTHR22923:SF116">
    <property type="entry name" value="C1Q DOMAIN-CONTAINING PROTEIN"/>
    <property type="match status" value="1"/>
</dbReference>
<dbReference type="PROSITE" id="PS50871">
    <property type="entry name" value="C1Q"/>
    <property type="match status" value="1"/>
</dbReference>
<dbReference type="Proteomes" id="UP001286313">
    <property type="component" value="Unassembled WGS sequence"/>
</dbReference>